<feature type="non-terminal residue" evidence="2">
    <location>
        <position position="300"/>
    </location>
</feature>
<dbReference type="AlphaFoldDB" id="R0GU39"/>
<keyword evidence="3" id="KW-1185">Reference proteome</keyword>
<accession>R0GU39</accession>
<dbReference type="GO" id="GO:0003989">
    <property type="term" value="F:acetyl-CoA carboxylase activity"/>
    <property type="evidence" value="ECO:0007669"/>
    <property type="project" value="InterPro"/>
</dbReference>
<evidence type="ECO:0000313" key="2">
    <source>
        <dbReference type="EMBL" id="EOA15830.1"/>
    </source>
</evidence>
<dbReference type="InterPro" id="IPR013537">
    <property type="entry name" value="AcCoA_COase_cen"/>
</dbReference>
<dbReference type="Proteomes" id="UP000029121">
    <property type="component" value="Unassembled WGS sequence"/>
</dbReference>
<feature type="non-terminal residue" evidence="2">
    <location>
        <position position="1"/>
    </location>
</feature>
<protein>
    <recommendedName>
        <fullName evidence="1">Acetyl-CoA carboxylase central domain-containing protein</fullName>
    </recommendedName>
</protein>
<dbReference type="GO" id="GO:0006633">
    <property type="term" value="P:fatty acid biosynthetic process"/>
    <property type="evidence" value="ECO:0007669"/>
    <property type="project" value="InterPro"/>
</dbReference>
<evidence type="ECO:0000259" key="1">
    <source>
        <dbReference type="Pfam" id="PF08326"/>
    </source>
</evidence>
<dbReference type="STRING" id="81985.R0GU39"/>
<dbReference type="GO" id="GO:0005524">
    <property type="term" value="F:ATP binding"/>
    <property type="evidence" value="ECO:0007669"/>
    <property type="project" value="InterPro"/>
</dbReference>
<evidence type="ECO:0000313" key="3">
    <source>
        <dbReference type="Proteomes" id="UP000029121"/>
    </source>
</evidence>
<gene>
    <name evidence="2" type="ORF">CARUB_v10007394mg</name>
</gene>
<dbReference type="PANTHER" id="PTHR45728">
    <property type="entry name" value="ACETYL-COA CARBOXYLASE, ISOFORM A"/>
    <property type="match status" value="1"/>
</dbReference>
<dbReference type="eggNOG" id="KOG0368">
    <property type="taxonomic scope" value="Eukaryota"/>
</dbReference>
<dbReference type="EMBL" id="KB870811">
    <property type="protein sequence ID" value="EOA15830.1"/>
    <property type="molecule type" value="Genomic_DNA"/>
</dbReference>
<name>R0GU39_9BRAS</name>
<dbReference type="InterPro" id="IPR049076">
    <property type="entry name" value="ACCA"/>
</dbReference>
<proteinExistence type="predicted"/>
<reference evidence="3" key="1">
    <citation type="journal article" date="2013" name="Nat. Genet.">
        <title>The Capsella rubella genome and the genomic consequences of rapid mating system evolution.</title>
        <authorList>
            <person name="Slotte T."/>
            <person name="Hazzouri K.M."/>
            <person name="Agren J.A."/>
            <person name="Koenig D."/>
            <person name="Maumus F."/>
            <person name="Guo Y.L."/>
            <person name="Steige K."/>
            <person name="Platts A.E."/>
            <person name="Escobar J.S."/>
            <person name="Newman L.K."/>
            <person name="Wang W."/>
            <person name="Mandakova T."/>
            <person name="Vello E."/>
            <person name="Smith L.M."/>
            <person name="Henz S.R."/>
            <person name="Steffen J."/>
            <person name="Takuno S."/>
            <person name="Brandvain Y."/>
            <person name="Coop G."/>
            <person name="Andolfatto P."/>
            <person name="Hu T.T."/>
            <person name="Blanchette M."/>
            <person name="Clark R.M."/>
            <person name="Quesneville H."/>
            <person name="Nordborg M."/>
            <person name="Gaut B.S."/>
            <person name="Lysak M.A."/>
            <person name="Jenkins J."/>
            <person name="Grimwood J."/>
            <person name="Chapman J."/>
            <person name="Prochnik S."/>
            <person name="Shu S."/>
            <person name="Rokhsar D."/>
            <person name="Schmutz J."/>
            <person name="Weigel D."/>
            <person name="Wright S.I."/>
        </authorList>
    </citation>
    <scope>NUCLEOTIDE SEQUENCE [LARGE SCALE GENOMIC DNA]</scope>
    <source>
        <strain evidence="3">cv. Monte Gargano</strain>
    </source>
</reference>
<feature type="domain" description="Acetyl-CoA carboxylase central" evidence="1">
    <location>
        <begin position="104"/>
        <end position="194"/>
    </location>
</feature>
<organism evidence="2 3">
    <name type="scientific">Capsella rubella</name>
    <dbReference type="NCBI Taxonomy" id="81985"/>
    <lineage>
        <taxon>Eukaryota</taxon>
        <taxon>Viridiplantae</taxon>
        <taxon>Streptophyta</taxon>
        <taxon>Embryophyta</taxon>
        <taxon>Tracheophyta</taxon>
        <taxon>Spermatophyta</taxon>
        <taxon>Magnoliopsida</taxon>
        <taxon>eudicotyledons</taxon>
        <taxon>Gunneridae</taxon>
        <taxon>Pentapetalae</taxon>
        <taxon>rosids</taxon>
        <taxon>malvids</taxon>
        <taxon>Brassicales</taxon>
        <taxon>Brassicaceae</taxon>
        <taxon>Camelineae</taxon>
        <taxon>Capsella</taxon>
    </lineage>
</organism>
<dbReference type="PANTHER" id="PTHR45728:SF3">
    <property type="entry name" value="ACETYL-COA CARBOXYLASE"/>
    <property type="match status" value="1"/>
</dbReference>
<sequence length="300" mass="34634">FQDGFLHQVECYAGRAERSFWYPALPLSQHVIVVHSQMSLNIAGSKHTIDVFRDNNNVDADTPYAELLGHEDVYAATSFTCVKSYPFQTSNGQAMKACELIIVKLDDPSAVRKVEPFSRIFPRLVIPAAVYGTVDQRCAAICNTTHMILSGYEHYIYERNPETPIFQWQEFFAVLKTGLPKYLRNTVGTRIKQCSGEELLLRNLKHPLFINYILATNNDGFMLHQRLDNQLSHKLFNMVFLLKCVLRFLMNTIEELKLNPHNDAMKPDHITYCQYEETTVEMILEEKTRERHKSIGVRVQ</sequence>
<dbReference type="Pfam" id="PF08326">
    <property type="entry name" value="ACC_central"/>
    <property type="match status" value="1"/>
</dbReference>